<evidence type="ECO:0000313" key="3">
    <source>
        <dbReference type="EMBL" id="CAG9810078.1"/>
    </source>
</evidence>
<name>A0A9N9WXM6_9DIPT</name>
<reference evidence="3" key="2">
    <citation type="submission" date="2022-10" db="EMBL/GenBank/DDBJ databases">
        <authorList>
            <consortium name="ENA_rothamsted_submissions"/>
            <consortium name="culmorum"/>
            <person name="King R."/>
        </authorList>
    </citation>
    <scope>NUCLEOTIDE SEQUENCE</scope>
</reference>
<dbReference type="EMBL" id="OU895880">
    <property type="protein sequence ID" value="CAG9810078.1"/>
    <property type="molecule type" value="Genomic_DNA"/>
</dbReference>
<keyword evidence="4" id="KW-1185">Reference proteome</keyword>
<feature type="region of interest" description="Disordered" evidence="1">
    <location>
        <begin position="1"/>
        <end position="38"/>
    </location>
</feature>
<dbReference type="Proteomes" id="UP001153620">
    <property type="component" value="Chromosome 4"/>
</dbReference>
<dbReference type="SMART" id="SM00714">
    <property type="entry name" value="LITAF"/>
    <property type="match status" value="1"/>
</dbReference>
<dbReference type="PROSITE" id="PS51837">
    <property type="entry name" value="LITAF"/>
    <property type="match status" value="1"/>
</dbReference>
<feature type="compositionally biased region" description="Acidic residues" evidence="1">
    <location>
        <begin position="1"/>
        <end position="24"/>
    </location>
</feature>
<evidence type="ECO:0000256" key="1">
    <source>
        <dbReference type="SAM" id="MobiDB-lite"/>
    </source>
</evidence>
<evidence type="ECO:0000313" key="4">
    <source>
        <dbReference type="Proteomes" id="UP001153620"/>
    </source>
</evidence>
<evidence type="ECO:0000259" key="2">
    <source>
        <dbReference type="PROSITE" id="PS51837"/>
    </source>
</evidence>
<accession>A0A9N9WXM6</accession>
<gene>
    <name evidence="3" type="ORF">CHIRRI_LOCUS12895</name>
</gene>
<feature type="compositionally biased region" description="Acidic residues" evidence="1">
    <location>
        <begin position="172"/>
        <end position="206"/>
    </location>
</feature>
<organism evidence="3 4">
    <name type="scientific">Chironomus riparius</name>
    <dbReference type="NCBI Taxonomy" id="315576"/>
    <lineage>
        <taxon>Eukaryota</taxon>
        <taxon>Metazoa</taxon>
        <taxon>Ecdysozoa</taxon>
        <taxon>Arthropoda</taxon>
        <taxon>Hexapoda</taxon>
        <taxon>Insecta</taxon>
        <taxon>Pterygota</taxon>
        <taxon>Neoptera</taxon>
        <taxon>Endopterygota</taxon>
        <taxon>Diptera</taxon>
        <taxon>Nematocera</taxon>
        <taxon>Chironomoidea</taxon>
        <taxon>Chironomidae</taxon>
        <taxon>Chironominae</taxon>
        <taxon>Chironomus</taxon>
    </lineage>
</organism>
<proteinExistence type="predicted"/>
<feature type="region of interest" description="Disordered" evidence="1">
    <location>
        <begin position="169"/>
        <end position="206"/>
    </location>
</feature>
<feature type="domain" description="LITAF" evidence="2">
    <location>
        <begin position="54"/>
        <end position="131"/>
    </location>
</feature>
<sequence length="206" mass="22547">MSESIESPDDQPEALESESDEQPEILESKPVEVAEPAEISDAYDLETVELPENFASEYPRNVDKFGPEPTDMICPECGATMTTRTSTETTSFGNVDSTSFFFACLNFCCGGIETIKHRCPECDAIVGTYATPHENTDNYRSGSPNNFITNNGVDHVITQQDEAHQVKCEATPNDDDDCLEVEDCDDDDEKLDSGDCDDGDDGLGDD</sequence>
<dbReference type="InterPro" id="IPR006629">
    <property type="entry name" value="LITAF"/>
</dbReference>
<dbReference type="Pfam" id="PF10601">
    <property type="entry name" value="zf-LITAF-like"/>
    <property type="match status" value="1"/>
</dbReference>
<reference evidence="3" key="1">
    <citation type="submission" date="2022-01" db="EMBL/GenBank/DDBJ databases">
        <authorList>
            <person name="King R."/>
        </authorList>
    </citation>
    <scope>NUCLEOTIDE SEQUENCE</scope>
</reference>
<protein>
    <recommendedName>
        <fullName evidence="2">LITAF domain-containing protein</fullName>
    </recommendedName>
</protein>
<dbReference type="AlphaFoldDB" id="A0A9N9WXM6"/>